<protein>
    <submittedName>
        <fullName evidence="1">SFRICE_005008</fullName>
    </submittedName>
</protein>
<name>A0A2H1VJR8_SPOFR</name>
<dbReference type="AlphaFoldDB" id="A0A2H1VJR8"/>
<reference evidence="1" key="1">
    <citation type="submission" date="2016-07" db="EMBL/GenBank/DDBJ databases">
        <authorList>
            <person name="Bretaudeau A."/>
        </authorList>
    </citation>
    <scope>NUCLEOTIDE SEQUENCE</scope>
    <source>
        <strain evidence="1">Rice</strain>
        <tissue evidence="1">Whole body</tissue>
    </source>
</reference>
<sequence>MSDDEPEENQMRNALSEIAKEVQKLHKDTISAKNSNIKCDDNCAEEILGQLIKCKTSLNLRTVQIKRLKNTLKTACAVAKTMSSTKASEIATLTSHLDFARKNYLNLIRQQSEKDEIITNLSTENHALREQLQFFEKVIDLGYQELQKNKSGERVENISSLEQLKQILACCGQYYADYCNEHEKRIRLEQKNRFLDTLITMENNLKPKDKIGSVCINKDKKFPPPIPRQRVAFARSELKLGSHQRNFTNFTMTKIELNKHSLSPTNSRDLDLTTHLKTVKQLLNDQNNLIKDLKSLTKVINVDETY</sequence>
<proteinExistence type="predicted"/>
<accession>A0A2H1VJR8</accession>
<dbReference type="EMBL" id="ODYU01002774">
    <property type="protein sequence ID" value="SOQ40682.1"/>
    <property type="molecule type" value="Genomic_DNA"/>
</dbReference>
<evidence type="ECO:0000313" key="1">
    <source>
        <dbReference type="EMBL" id="SOQ40682.1"/>
    </source>
</evidence>
<gene>
    <name evidence="1" type="ORF">SFRICE_005008</name>
</gene>
<organism evidence="1">
    <name type="scientific">Spodoptera frugiperda</name>
    <name type="common">Fall armyworm</name>
    <dbReference type="NCBI Taxonomy" id="7108"/>
    <lineage>
        <taxon>Eukaryota</taxon>
        <taxon>Metazoa</taxon>
        <taxon>Ecdysozoa</taxon>
        <taxon>Arthropoda</taxon>
        <taxon>Hexapoda</taxon>
        <taxon>Insecta</taxon>
        <taxon>Pterygota</taxon>
        <taxon>Neoptera</taxon>
        <taxon>Endopterygota</taxon>
        <taxon>Lepidoptera</taxon>
        <taxon>Glossata</taxon>
        <taxon>Ditrysia</taxon>
        <taxon>Noctuoidea</taxon>
        <taxon>Noctuidae</taxon>
        <taxon>Amphipyrinae</taxon>
        <taxon>Spodoptera</taxon>
    </lineage>
</organism>